<protein>
    <recommendedName>
        <fullName evidence="1">F-box domain-containing protein</fullName>
    </recommendedName>
</protein>
<dbReference type="Proteomes" id="UP000243459">
    <property type="component" value="Chromosome 6"/>
</dbReference>
<evidence type="ECO:0000259" key="1">
    <source>
        <dbReference type="PROSITE" id="PS50181"/>
    </source>
</evidence>
<proteinExistence type="predicted"/>
<dbReference type="Pfam" id="PF12937">
    <property type="entry name" value="F-box-like"/>
    <property type="match status" value="1"/>
</dbReference>
<dbReference type="AlphaFoldDB" id="A0A5P1ENW8"/>
<keyword evidence="3" id="KW-1185">Reference proteome</keyword>
<dbReference type="Pfam" id="PF08268">
    <property type="entry name" value="FBA_3"/>
    <property type="match status" value="1"/>
</dbReference>
<gene>
    <name evidence="2" type="ORF">A4U43_C06F19300</name>
</gene>
<name>A0A5P1ENW8_ASPOF</name>
<dbReference type="OMA" id="DISHEVY"/>
<dbReference type="EMBL" id="CM007386">
    <property type="protein sequence ID" value="ONK67353.1"/>
    <property type="molecule type" value="Genomic_DNA"/>
</dbReference>
<dbReference type="Gene3D" id="1.20.1280.50">
    <property type="match status" value="1"/>
</dbReference>
<dbReference type="SUPFAM" id="SSF81383">
    <property type="entry name" value="F-box domain"/>
    <property type="match status" value="1"/>
</dbReference>
<organism evidence="2 3">
    <name type="scientific">Asparagus officinalis</name>
    <name type="common">Garden asparagus</name>
    <dbReference type="NCBI Taxonomy" id="4686"/>
    <lineage>
        <taxon>Eukaryota</taxon>
        <taxon>Viridiplantae</taxon>
        <taxon>Streptophyta</taxon>
        <taxon>Embryophyta</taxon>
        <taxon>Tracheophyta</taxon>
        <taxon>Spermatophyta</taxon>
        <taxon>Magnoliopsida</taxon>
        <taxon>Liliopsida</taxon>
        <taxon>Asparagales</taxon>
        <taxon>Asparagaceae</taxon>
        <taxon>Asparagoideae</taxon>
        <taxon>Asparagus</taxon>
    </lineage>
</organism>
<sequence>MDFGLQPCDSKDDLTMRKPVTLEDPSKATTESFINKLPPEILAYILCRFPAVRLQRLRCVCKLWDLIIHERSFIEQHFNSRANMKDPGIITLSCKTGFSLEFYAEGSNFRVLREIVMSEHMKETYYHMTNSCHGMICVFGLISINVINPSINKPRALPDSGLHIQRYKIIDDCPLVGIGFDSSTRTYKVVRIFRCSSSKTNSNKMSMRCEVYTLGGGGGGCSSWKYVGEAPISPDAFNSMGNFPVVVNDAVHWIIRTEGHPTIPATKIALSFNVQDETFSLIPPPEGRSISGVVSSLVELEGCLSVCDTRLSPEQMDIWMLKDYNNHEWVKQYTIDLRMMHSLLVSRGGRTRLLAVRDGMMLFYNVNGRMDYYDPESKNFVKHERLVPCGFCFAPFVGSLIWPEL</sequence>
<dbReference type="InterPro" id="IPR001810">
    <property type="entry name" value="F-box_dom"/>
</dbReference>
<dbReference type="Gramene" id="ONK67353">
    <property type="protein sequence ID" value="ONK67353"/>
    <property type="gene ID" value="A4U43_C06F19300"/>
</dbReference>
<dbReference type="InterPro" id="IPR036047">
    <property type="entry name" value="F-box-like_dom_sf"/>
</dbReference>
<dbReference type="OrthoDB" id="5319261at2759"/>
<feature type="domain" description="F-box" evidence="1">
    <location>
        <begin position="31"/>
        <end position="81"/>
    </location>
</feature>
<evidence type="ECO:0000313" key="2">
    <source>
        <dbReference type="EMBL" id="ONK67353.1"/>
    </source>
</evidence>
<dbReference type="InterPro" id="IPR013187">
    <property type="entry name" value="F-box-assoc_dom_typ3"/>
</dbReference>
<reference evidence="3" key="1">
    <citation type="journal article" date="2017" name="Nat. Commun.">
        <title>The asparagus genome sheds light on the origin and evolution of a young Y chromosome.</title>
        <authorList>
            <person name="Harkess A."/>
            <person name="Zhou J."/>
            <person name="Xu C."/>
            <person name="Bowers J.E."/>
            <person name="Van der Hulst R."/>
            <person name="Ayyampalayam S."/>
            <person name="Mercati F."/>
            <person name="Riccardi P."/>
            <person name="McKain M.R."/>
            <person name="Kakrana A."/>
            <person name="Tang H."/>
            <person name="Ray J."/>
            <person name="Groenendijk J."/>
            <person name="Arikit S."/>
            <person name="Mathioni S.M."/>
            <person name="Nakano M."/>
            <person name="Shan H."/>
            <person name="Telgmann-Rauber A."/>
            <person name="Kanno A."/>
            <person name="Yue Z."/>
            <person name="Chen H."/>
            <person name="Li W."/>
            <person name="Chen Y."/>
            <person name="Xu X."/>
            <person name="Zhang Y."/>
            <person name="Luo S."/>
            <person name="Chen H."/>
            <person name="Gao J."/>
            <person name="Mao Z."/>
            <person name="Pires J.C."/>
            <person name="Luo M."/>
            <person name="Kudrna D."/>
            <person name="Wing R.A."/>
            <person name="Meyers B.C."/>
            <person name="Yi K."/>
            <person name="Kong H."/>
            <person name="Lavrijsen P."/>
            <person name="Sunseri F."/>
            <person name="Falavigna A."/>
            <person name="Ye Y."/>
            <person name="Leebens-Mack J.H."/>
            <person name="Chen G."/>
        </authorList>
    </citation>
    <scope>NUCLEOTIDE SEQUENCE [LARGE SCALE GENOMIC DNA]</scope>
    <source>
        <strain evidence="3">cv. DH0086</strain>
    </source>
</reference>
<dbReference type="PANTHER" id="PTHR31111">
    <property type="entry name" value="BNAA05G37150D PROTEIN-RELATED"/>
    <property type="match status" value="1"/>
</dbReference>
<dbReference type="InterPro" id="IPR017451">
    <property type="entry name" value="F-box-assoc_interact_dom"/>
</dbReference>
<dbReference type="PROSITE" id="PS50181">
    <property type="entry name" value="FBOX"/>
    <property type="match status" value="1"/>
</dbReference>
<dbReference type="PANTHER" id="PTHR31111:SF136">
    <property type="entry name" value="F-BOX ASSOCIATED DOMAIN-CONTAINING PROTEIN"/>
    <property type="match status" value="1"/>
</dbReference>
<evidence type="ECO:0000313" key="3">
    <source>
        <dbReference type="Proteomes" id="UP000243459"/>
    </source>
</evidence>
<accession>A0A5P1ENW8</accession>
<dbReference type="NCBIfam" id="TIGR01640">
    <property type="entry name" value="F_box_assoc_1"/>
    <property type="match status" value="1"/>
</dbReference>